<reference evidence="1" key="1">
    <citation type="submission" date="2020-04" db="EMBL/GenBank/DDBJ databases">
        <authorList>
            <person name="Chiriac C."/>
            <person name="Salcher M."/>
            <person name="Ghai R."/>
            <person name="Kavagutti S V."/>
        </authorList>
    </citation>
    <scope>NUCLEOTIDE SEQUENCE</scope>
</reference>
<organism evidence="1">
    <name type="scientific">uncultured Caudovirales phage</name>
    <dbReference type="NCBI Taxonomy" id="2100421"/>
    <lineage>
        <taxon>Viruses</taxon>
        <taxon>Duplodnaviria</taxon>
        <taxon>Heunggongvirae</taxon>
        <taxon>Uroviricota</taxon>
        <taxon>Caudoviricetes</taxon>
        <taxon>Peduoviridae</taxon>
        <taxon>Maltschvirus</taxon>
        <taxon>Maltschvirus maltsch</taxon>
    </lineage>
</organism>
<gene>
    <name evidence="1" type="ORF">UFOVP556_5</name>
</gene>
<proteinExistence type="predicted"/>
<evidence type="ECO:0000313" key="1">
    <source>
        <dbReference type="EMBL" id="CAB4149516.1"/>
    </source>
</evidence>
<dbReference type="EMBL" id="LR796530">
    <property type="protein sequence ID" value="CAB4149516.1"/>
    <property type="molecule type" value="Genomic_DNA"/>
</dbReference>
<protein>
    <submittedName>
        <fullName evidence="1">Uncharacterized protein</fullName>
    </submittedName>
</protein>
<name>A0A6J5MWL3_9CAUD</name>
<accession>A0A6J5MWL3</accession>
<sequence length="410" mass="43932">MSLPTMQVLVGFQSTTGFGTPFLLNDAFYGVLNTTGRGTLGGVTMVDLTSIVESVNITRGRSRQLDQFNAGTATIAFNNKTQVLNPTNTSSPYYPFVLPRCPVQVLANGVPIYTGLVTDWNLDYDISNQDMMYASCADQFTVLANQALNAVTPSAQASGDRINTVLSYSEINYQGARAIDTGSSTLGAYTIAQDTNVLNYLQLINTSEQGYLFMSANGTLTFKGRSSVLNPVAGATFNTTGTGLPYQTLVNQYGDELLYNYIVTQSPAGAKQTASNATSIALYQSQQYALMDLLNSTTTEVAGLGNYLLGKYQNPVLRFTGLSTQMAALSTANQNIILGLDLTSICTVVKNFVTGTPSTETQTLIVSGVSHNITSGSHIVSYTFESTDGNQYLTLNNSIFGTLNENLLAF</sequence>